<name>A0A401UEJ5_9BACT</name>
<keyword evidence="3" id="KW-1185">Reference proteome</keyword>
<dbReference type="RefSeq" id="WP_127123926.1">
    <property type="nucleotide sequence ID" value="NZ_BHXQ01000007.1"/>
</dbReference>
<evidence type="ECO:0000313" key="3">
    <source>
        <dbReference type="Proteomes" id="UP000288227"/>
    </source>
</evidence>
<protein>
    <submittedName>
        <fullName evidence="2">Uncharacterized protein</fullName>
    </submittedName>
</protein>
<dbReference type="Proteomes" id="UP000288227">
    <property type="component" value="Unassembled WGS sequence"/>
</dbReference>
<keyword evidence="1" id="KW-0732">Signal</keyword>
<dbReference type="EMBL" id="BHXQ01000007">
    <property type="protein sequence ID" value="GCC53274.1"/>
    <property type="molecule type" value="Genomic_DNA"/>
</dbReference>
<gene>
    <name evidence="2" type="ORF">SanaruYs_35170</name>
</gene>
<proteinExistence type="predicted"/>
<reference evidence="2 3" key="1">
    <citation type="submission" date="2018-11" db="EMBL/GenBank/DDBJ databases">
        <title>Chryseotalea sanarue gen. nov., sp., nov., a member of the family Cytophagaceae, isolated from a brackish lake in Hamamatsu Japan.</title>
        <authorList>
            <person name="Maejima Y."/>
            <person name="Iino T."/>
            <person name="Muraguchi Y."/>
            <person name="Fukuda K."/>
            <person name="Ohkuma M."/>
            <person name="Moriuchi R."/>
            <person name="Dohra H."/>
            <person name="Kimbara K."/>
            <person name="Shintani M."/>
        </authorList>
    </citation>
    <scope>NUCLEOTIDE SEQUENCE [LARGE SCALE GENOMIC DNA]</scope>
    <source>
        <strain evidence="2 3">Ys</strain>
    </source>
</reference>
<feature type="chain" id="PRO_5019297324" evidence="1">
    <location>
        <begin position="18"/>
        <end position="147"/>
    </location>
</feature>
<dbReference type="AlphaFoldDB" id="A0A401UEJ5"/>
<feature type="signal peptide" evidence="1">
    <location>
        <begin position="1"/>
        <end position="17"/>
    </location>
</feature>
<sequence>MKTLIIILLFSASIIQAQTLVLSTGVEKTVANTESQFMMGYQSKKQRSIGTFYQNNVNRFISENNPKQSYWYGVFTALPIAKSEKISVYAMLRAGLMDEQFVVIVPSLETKIKVSKWLAVGVASSYRQGYPAFSFKTQFSLFNQSTL</sequence>
<comment type="caution">
    <text evidence="2">The sequence shown here is derived from an EMBL/GenBank/DDBJ whole genome shotgun (WGS) entry which is preliminary data.</text>
</comment>
<organism evidence="2 3">
    <name type="scientific">Chryseotalea sanaruensis</name>
    <dbReference type="NCBI Taxonomy" id="2482724"/>
    <lineage>
        <taxon>Bacteria</taxon>
        <taxon>Pseudomonadati</taxon>
        <taxon>Bacteroidota</taxon>
        <taxon>Cytophagia</taxon>
        <taxon>Cytophagales</taxon>
        <taxon>Chryseotaleaceae</taxon>
        <taxon>Chryseotalea</taxon>
    </lineage>
</organism>
<evidence type="ECO:0000256" key="1">
    <source>
        <dbReference type="SAM" id="SignalP"/>
    </source>
</evidence>
<evidence type="ECO:0000313" key="2">
    <source>
        <dbReference type="EMBL" id="GCC53274.1"/>
    </source>
</evidence>
<accession>A0A401UEJ5</accession>